<keyword evidence="3" id="KW-1185">Reference proteome</keyword>
<evidence type="ECO:0000256" key="1">
    <source>
        <dbReference type="SAM" id="Coils"/>
    </source>
</evidence>
<feature type="coiled-coil region" evidence="1">
    <location>
        <begin position="34"/>
        <end position="82"/>
    </location>
</feature>
<dbReference type="AlphaFoldDB" id="A0AAV2R423"/>
<name>A0AAV2R423_MEGNR</name>
<organism evidence="2 3">
    <name type="scientific">Meganyctiphanes norvegica</name>
    <name type="common">Northern krill</name>
    <name type="synonym">Thysanopoda norvegica</name>
    <dbReference type="NCBI Taxonomy" id="48144"/>
    <lineage>
        <taxon>Eukaryota</taxon>
        <taxon>Metazoa</taxon>
        <taxon>Ecdysozoa</taxon>
        <taxon>Arthropoda</taxon>
        <taxon>Crustacea</taxon>
        <taxon>Multicrustacea</taxon>
        <taxon>Malacostraca</taxon>
        <taxon>Eumalacostraca</taxon>
        <taxon>Eucarida</taxon>
        <taxon>Euphausiacea</taxon>
        <taxon>Euphausiidae</taxon>
        <taxon>Meganyctiphanes</taxon>
    </lineage>
</organism>
<reference evidence="2 3" key="1">
    <citation type="submission" date="2024-05" db="EMBL/GenBank/DDBJ databases">
        <authorList>
            <person name="Wallberg A."/>
        </authorList>
    </citation>
    <scope>NUCLEOTIDE SEQUENCE [LARGE SCALE GENOMIC DNA]</scope>
</reference>
<keyword evidence="1" id="KW-0175">Coiled coil</keyword>
<evidence type="ECO:0000313" key="3">
    <source>
        <dbReference type="Proteomes" id="UP001497623"/>
    </source>
</evidence>
<proteinExistence type="predicted"/>
<accession>A0AAV2R423</accession>
<dbReference type="Proteomes" id="UP001497623">
    <property type="component" value="Unassembled WGS sequence"/>
</dbReference>
<evidence type="ECO:0000313" key="2">
    <source>
        <dbReference type="EMBL" id="CAL4110282.1"/>
    </source>
</evidence>
<gene>
    <name evidence="2" type="ORF">MNOR_LOCUS19376</name>
</gene>
<sequence length="110" mass="12520">MNNPFGRQQNHPSISEQKRQAKSAFCYDENIHTIEDLIAEVNKCQLDYDAAKKTNESLQDLLETANNESECLEKNCNDLQESVAERKRHNAQAGKTVERLNMGIVLLTRA</sequence>
<comment type="caution">
    <text evidence="2">The sequence shown here is derived from an EMBL/GenBank/DDBJ whole genome shotgun (WGS) entry which is preliminary data.</text>
</comment>
<dbReference type="EMBL" id="CAXKWB010014356">
    <property type="protein sequence ID" value="CAL4110282.1"/>
    <property type="molecule type" value="Genomic_DNA"/>
</dbReference>
<protein>
    <submittedName>
        <fullName evidence="2">Uncharacterized protein</fullName>
    </submittedName>
</protein>